<proteinExistence type="predicted"/>
<evidence type="ECO:0000313" key="1">
    <source>
        <dbReference type="EMBL" id="SQC40146.1"/>
    </source>
</evidence>
<gene>
    <name evidence="1" type="ORF">NCTC9128_06138</name>
</gene>
<evidence type="ECO:0000313" key="2">
    <source>
        <dbReference type="Proteomes" id="UP000251088"/>
    </source>
</evidence>
<dbReference type="Gene3D" id="3.40.50.720">
    <property type="entry name" value="NAD(P)-binding Rossmann-like Domain"/>
    <property type="match status" value="1"/>
</dbReference>
<dbReference type="InterPro" id="IPR036291">
    <property type="entry name" value="NAD(P)-bd_dom_sf"/>
</dbReference>
<dbReference type="Proteomes" id="UP000251088">
    <property type="component" value="Unassembled WGS sequence"/>
</dbReference>
<accession>A0A2X3ERX8</accession>
<protein>
    <submittedName>
        <fullName evidence="1">D-arabinitol dehydrogenase</fullName>
    </submittedName>
</protein>
<dbReference type="AlphaFoldDB" id="A0A2X3ERX8"/>
<reference evidence="1 2" key="1">
    <citation type="submission" date="2018-06" db="EMBL/GenBank/DDBJ databases">
        <authorList>
            <consortium name="Pathogen Informatics"/>
            <person name="Doyle S."/>
        </authorList>
    </citation>
    <scope>NUCLEOTIDE SEQUENCE [LARGE SCALE GENOMIC DNA]</scope>
    <source>
        <strain evidence="1 2">NCTC9128</strain>
    </source>
</reference>
<dbReference type="SUPFAM" id="SSF51735">
    <property type="entry name" value="NAD(P)-binding Rossmann-fold domains"/>
    <property type="match status" value="1"/>
</dbReference>
<name>A0A2X3ERX8_KLEPN</name>
<dbReference type="EMBL" id="UAWN01000015">
    <property type="protein sequence ID" value="SQC40146.1"/>
    <property type="molecule type" value="Genomic_DNA"/>
</dbReference>
<sequence length="67" mass="7215">MVQALAAQGGRYVLETVSPEGEREYEEITSIQKLLPWQAGLQPLINEGANPQTKVIAFTVTGRGGTT</sequence>
<organism evidence="1 2">
    <name type="scientific">Klebsiella pneumoniae</name>
    <dbReference type="NCBI Taxonomy" id="573"/>
    <lineage>
        <taxon>Bacteria</taxon>
        <taxon>Pseudomonadati</taxon>
        <taxon>Pseudomonadota</taxon>
        <taxon>Gammaproteobacteria</taxon>
        <taxon>Enterobacterales</taxon>
        <taxon>Enterobacteriaceae</taxon>
        <taxon>Klebsiella/Raoultella group</taxon>
        <taxon>Klebsiella</taxon>
        <taxon>Klebsiella pneumoniae complex</taxon>
    </lineage>
</organism>